<keyword evidence="5 7" id="KW-0067">ATP-binding</keyword>
<keyword evidence="4 7" id="KW-0418">Kinase</keyword>
<feature type="binding site" evidence="7">
    <location>
        <begin position="305"/>
        <end position="310"/>
    </location>
    <ligand>
        <name>ATP</name>
        <dbReference type="ChEBI" id="CHEBI:30616"/>
    </ligand>
</feature>
<dbReference type="PANTHER" id="PTHR11547">
    <property type="entry name" value="ARGININE OR CREATINE KINASE"/>
    <property type="match status" value="1"/>
</dbReference>
<dbReference type="SUPFAM" id="SSF48034">
    <property type="entry name" value="Guanido kinase N-terminal domain"/>
    <property type="match status" value="2"/>
</dbReference>
<dbReference type="InterPro" id="IPR036802">
    <property type="entry name" value="ATP-guanido_PTrfase_N_sf"/>
</dbReference>
<feature type="domain" description="Phosphagen kinase C-terminal" evidence="10">
    <location>
        <begin position="116"/>
        <end position="352"/>
    </location>
</feature>
<feature type="domain" description="Phosphagen kinase C-terminal" evidence="10">
    <location>
        <begin position="478"/>
        <end position="715"/>
    </location>
</feature>
<feature type="binding site" evidence="7">
    <location>
        <begin position="639"/>
        <end position="643"/>
    </location>
    <ligand>
        <name>ATP</name>
        <dbReference type="ChEBI" id="CHEBI:30616"/>
    </ligand>
</feature>
<proteinExistence type="evidence at transcript level"/>
<evidence type="ECO:0000256" key="8">
    <source>
        <dbReference type="RuleBase" id="RU000505"/>
    </source>
</evidence>
<accession>S4VGM4</accession>
<feature type="binding site" evidence="7">
    <location>
        <position position="544"/>
    </location>
    <ligand>
        <name>ATP</name>
        <dbReference type="ChEBI" id="CHEBI:30616"/>
    </ligand>
</feature>
<sequence length="715" mass="81683">MDVPTLEELYHKIQNCKSSKSFTKKHLTKEIVDKYKNVKTDLGGSLALCVRTNSMNPGAMLPRCADIDCYNVFTDFFEAVIKDYHKITTPSVRHPEPNFGNLDNLGWGNLDPTGKFVVSTRVRVGRTVQGFAFAPLITKTERLELEQRIIKALNKLSEELNGNYYPLSSMNRYTYDKLVDDHFFFRDDDSVLRDAGGYRDWPTGRGIYLNHKNNFLVWVNEEDHLRIISMESGGDLSRVYRRLVKGIKTLEENLGFARHQRYGYLTFCPSNLGTTMRASVHVRIPMVSSLPNFKEICQKYQLQARGTYGEHTESLGGIYDLSNQRRLGYTEIEAAQEMAVGVKEIVELEATMQEFNKNTNKNLMLVESLEYMYKLLNVSENKSLTKKYLTLEKIKKLKDLRTSKGTSLAHCVRNCAYNPRALCPRTGDAECYTLFQEYLDLIIMDYHLVLDKNFQHPDPFFGDTYKLPFHDLDPSGEHILSTRVRVGRSIKGFNFPPTIDKAQRLRLESIVSEALMGLPGDLSGNYYPLTGMDEKTQKQLIDDHFLFKDDDPVLRDAGGYRDWPSGRGIFHNTNKTFLVWVCEEDHIRIISMQKGGDLPQVYQRLVLGIRTIEEKMPFAHMKKYGYLTCCPSNLGTTMRASVHVKIPKLSSNQAKFSEVCDKYHLQARGLYGEHTESVGGVYDISNKHRLGLTELDAATEMANGVKAIIDIEKSL</sequence>
<dbReference type="AlphaFoldDB" id="S4VGM4"/>
<dbReference type="GO" id="GO:0005524">
    <property type="term" value="F:ATP binding"/>
    <property type="evidence" value="ECO:0007669"/>
    <property type="project" value="UniProtKB-UniRule"/>
</dbReference>
<evidence type="ECO:0000259" key="10">
    <source>
        <dbReference type="PROSITE" id="PS51510"/>
    </source>
</evidence>
<evidence type="ECO:0000256" key="5">
    <source>
        <dbReference type="ARBA" id="ARBA00022840"/>
    </source>
</evidence>
<evidence type="ECO:0000256" key="7">
    <source>
        <dbReference type="PROSITE-ProRule" id="PRU00843"/>
    </source>
</evidence>
<dbReference type="InterPro" id="IPR000749">
    <property type="entry name" value="ATP-guanido_PTrfase"/>
</dbReference>
<evidence type="ECO:0000259" key="9">
    <source>
        <dbReference type="PROSITE" id="PS51509"/>
    </source>
</evidence>
<comment type="similarity">
    <text evidence="1 6 8">Belongs to the ATP:guanido phosphotransferase family.</text>
</comment>
<dbReference type="PROSITE" id="PS00112">
    <property type="entry name" value="PHOSPHAGEN_KINASE"/>
    <property type="match status" value="2"/>
</dbReference>
<feature type="binding site" evidence="7">
    <location>
        <position position="588"/>
    </location>
    <ligand>
        <name>ATP</name>
        <dbReference type="ChEBI" id="CHEBI:30616"/>
    </ligand>
</feature>
<evidence type="ECO:0000256" key="4">
    <source>
        <dbReference type="ARBA" id="ARBA00022777"/>
    </source>
</evidence>
<name>S4VGM4_9PLAT</name>
<dbReference type="GO" id="GO:0004054">
    <property type="term" value="F:arginine kinase activity"/>
    <property type="evidence" value="ECO:0007669"/>
    <property type="project" value="UniProtKB-ARBA"/>
</dbReference>
<dbReference type="PROSITE" id="PS51510">
    <property type="entry name" value="PHOSPHAGEN_KINASE_C"/>
    <property type="match status" value="2"/>
</dbReference>
<dbReference type="FunFam" id="1.10.135.10:FF:000003">
    <property type="entry name" value="Three-domain arginine kinase"/>
    <property type="match status" value="2"/>
</dbReference>
<feature type="binding site" evidence="7">
    <location>
        <begin position="277"/>
        <end position="281"/>
    </location>
    <ligand>
        <name>ATP</name>
        <dbReference type="ChEBI" id="CHEBI:30616"/>
    </ligand>
</feature>
<keyword evidence="3 7" id="KW-0547">Nucleotide-binding</keyword>
<dbReference type="InterPro" id="IPR022413">
    <property type="entry name" value="ATP-guanido_PTrfase_N"/>
</dbReference>
<keyword evidence="2 7" id="KW-0808">Transferase</keyword>
<dbReference type="FunFam" id="3.30.590.10:FF:000006">
    <property type="entry name" value="Arginine kinase 1"/>
    <property type="match status" value="2"/>
</dbReference>
<dbReference type="CDD" id="cd07932">
    <property type="entry name" value="arginine_kinase_like"/>
    <property type="match status" value="1"/>
</dbReference>
<dbReference type="EMBL" id="KC508615">
    <property type="protein sequence ID" value="AGO64665.1"/>
    <property type="molecule type" value="mRNA"/>
</dbReference>
<feature type="binding site" evidence="7">
    <location>
        <position position="182"/>
    </location>
    <ligand>
        <name>ATP</name>
        <dbReference type="ChEBI" id="CHEBI:30616"/>
    </ligand>
</feature>
<evidence type="ECO:0000313" key="11">
    <source>
        <dbReference type="EMBL" id="AGO64665.1"/>
    </source>
</evidence>
<dbReference type="InterPro" id="IPR014746">
    <property type="entry name" value="Gln_synth/guanido_kin_cat_dom"/>
</dbReference>
<dbReference type="Pfam" id="PF00217">
    <property type="entry name" value="ATP-gua_Ptrans"/>
    <property type="match status" value="2"/>
</dbReference>
<evidence type="ECO:0000256" key="1">
    <source>
        <dbReference type="ARBA" id="ARBA00006798"/>
    </source>
</evidence>
<evidence type="ECO:0000256" key="2">
    <source>
        <dbReference type="ARBA" id="ARBA00022679"/>
    </source>
</evidence>
<feature type="domain" description="Phosphagen kinase N-terminal" evidence="9">
    <location>
        <begin position="367"/>
        <end position="448"/>
    </location>
</feature>
<dbReference type="PANTHER" id="PTHR11547:SF38">
    <property type="entry name" value="ARGININE KINASE 1-RELATED"/>
    <property type="match status" value="1"/>
</dbReference>
<feature type="domain" description="Phosphagen kinase N-terminal" evidence="9">
    <location>
        <begin position="5"/>
        <end position="86"/>
    </location>
</feature>
<dbReference type="PROSITE" id="PS51509">
    <property type="entry name" value="PHOSPHAGEN_KINASE_N"/>
    <property type="match status" value="2"/>
</dbReference>
<evidence type="ECO:0000256" key="3">
    <source>
        <dbReference type="ARBA" id="ARBA00022741"/>
    </source>
</evidence>
<dbReference type="SUPFAM" id="SSF55931">
    <property type="entry name" value="Glutamine synthetase/guanido kinase"/>
    <property type="match status" value="2"/>
</dbReference>
<dbReference type="GO" id="GO:0005615">
    <property type="term" value="C:extracellular space"/>
    <property type="evidence" value="ECO:0007669"/>
    <property type="project" value="TreeGrafter"/>
</dbReference>
<dbReference type="GO" id="GO:0046314">
    <property type="term" value="P:phosphocreatine biosynthetic process"/>
    <property type="evidence" value="ECO:0007669"/>
    <property type="project" value="InterPro"/>
</dbReference>
<dbReference type="Pfam" id="PF02807">
    <property type="entry name" value="ATP-gua_PtransN"/>
    <property type="match status" value="2"/>
</dbReference>
<reference evidence="11" key="1">
    <citation type="journal article" date="2013" name="FEBS Lett.">
        <title>Gene structure of the two-domain taurocyamine kinase from Paragonimus westermani: Evidence for a distinct lineage of trematode phosphagen kinases.</title>
        <authorList>
            <person name="Jarilla B.R."/>
            <person name="Tokuhiro S."/>
            <person name="Nagataki M."/>
            <person name="Uda K."/>
            <person name="Suzuki T."/>
            <person name="Acosta L.P."/>
            <person name="Agatsuma T."/>
        </authorList>
    </citation>
    <scope>NUCLEOTIDE SEQUENCE</scope>
</reference>
<feature type="binding site" evidence="7">
    <location>
        <begin position="119"/>
        <end position="123"/>
    </location>
    <ligand>
        <name>ATP</name>
        <dbReference type="ChEBI" id="CHEBI:30616"/>
    </ligand>
</feature>
<dbReference type="InterPro" id="IPR022414">
    <property type="entry name" value="ATP-guanido_PTrfase_cat"/>
</dbReference>
<evidence type="ECO:0000256" key="6">
    <source>
        <dbReference type="PROSITE-ProRule" id="PRU00842"/>
    </source>
</evidence>
<protein>
    <submittedName>
        <fullName evidence="11">Taurocyamine kinase</fullName>
    </submittedName>
</protein>
<feature type="binding site" evidence="7">
    <location>
        <begin position="481"/>
        <end position="485"/>
    </location>
    <ligand>
        <name>ATP</name>
        <dbReference type="ChEBI" id="CHEBI:30616"/>
    </ligand>
</feature>
<feature type="binding site" evidence="7">
    <location>
        <begin position="668"/>
        <end position="673"/>
    </location>
    <ligand>
        <name>ATP</name>
        <dbReference type="ChEBI" id="CHEBI:30616"/>
    </ligand>
</feature>
<dbReference type="Gene3D" id="1.10.135.10">
    <property type="entry name" value="ATP:guanido phosphotransferase, N-terminal domain"/>
    <property type="match status" value="2"/>
</dbReference>
<feature type="binding site" evidence="7">
    <location>
        <position position="226"/>
    </location>
    <ligand>
        <name>ATP</name>
        <dbReference type="ChEBI" id="CHEBI:30616"/>
    </ligand>
</feature>
<dbReference type="InterPro" id="IPR022415">
    <property type="entry name" value="ATP-guanido_PTrfase_AS"/>
</dbReference>
<organism evidence="11">
    <name type="scientific">Dugesia sp. BJR-2013</name>
    <dbReference type="NCBI Taxonomy" id="1350396"/>
    <lineage>
        <taxon>Eukaryota</taxon>
        <taxon>Metazoa</taxon>
        <taxon>Spiralia</taxon>
        <taxon>Lophotrochozoa</taxon>
        <taxon>Platyhelminthes</taxon>
        <taxon>Rhabditophora</taxon>
        <taxon>Seriata</taxon>
        <taxon>Tricladida</taxon>
        <taxon>Continenticola</taxon>
        <taxon>Geoplanoidea</taxon>
        <taxon>Dugesiidae</taxon>
        <taxon>Dugesia</taxon>
    </lineage>
</organism>
<dbReference type="GO" id="GO:0004111">
    <property type="term" value="F:creatine kinase activity"/>
    <property type="evidence" value="ECO:0007669"/>
    <property type="project" value="InterPro"/>
</dbReference>
<dbReference type="Gene3D" id="3.30.590.10">
    <property type="entry name" value="Glutamine synthetase/guanido kinase, catalytic domain"/>
    <property type="match status" value="2"/>
</dbReference>